<sequence length="949" mass="105348">TLSPSETRTLLAIAFESGDMKLLDTAAYRTPSLQLLPMLPGDIFSADIVAFCPVWKSWSKEGGGGEMANLKGIFAVTTLGFHVLWPFGGPDNNPAKTTPIAKDVVDQSSFVDSETGSTMIVAYGRKAVHVSVDFPQEEIRDPTITLSTTSFISECFAQLSHFVVCADKRIVLVSFVTFTPHNNGVTRGVGADLIELEGIHNISAYGAIHGSGLEKTDLQLSIVGTSNGRIYSMKMLEKGELVKDGHESLQALIDASTTKQFVFQESLSTPFISSDNERVVSTVTRSIDGIQEMIVMGIKGSIVRFSYGRGKGLTVLDIITASLVSPSSSPSPLIYRSLTAMIGENGTPLIVAYKIDNFDADVRSMAVHLLDYETKESLFCVDVERNNDANLHRSDHVFVYGSTEGTEGLSLITLSKGQTGKGQKKATKDSFVRFEGTLLMTERNQLVQAAAFPKSLQAVHMTSFIHADGNRSASVIGVHGSEVIEARMSPISKLRPRAKIELSEEEKKYEHSCSDIMSTPDCSFLLVGCKGREVLLVRMERPDEPVSSLDFTVVMQEPAQIEKLTIFSDSDRDMEESSRLMFAVMTGEAVSVYSMSLAETVESIELMRKWNISMGGSPADYTLIGLGSRQYSHHLWLMNRRELVVWGGENGAFNEKMTRTPYGLEDTVSTGASFTVRWTEEKGVPIRHYYGVAWLTHMLCVGTTSGRLRGLYSVGKEQMRAFDLPPIGAPVRGLAFQVFESMDYVTPTTLQFAFRVYILTDRRVIVNTMRVNMATRGMAFKQLSTHNLHHLIRHPTLISIEKSVDRGVTEKTKKKEFPQRIIVTGEEGYEVLLLCPKKMTFKENALTVNPVVCTISAVGEESSHVMKNNTNRVMHVSMKRTTTDSSFSVSESEWKLEKKSQLTMRIVRNGREMKEGDKTTEKFVMEWRVEKDEKNEEEKGEVILYVKAK</sequence>
<feature type="non-terminal residue" evidence="1">
    <location>
        <position position="1"/>
    </location>
</feature>
<evidence type="ECO:0000313" key="2">
    <source>
        <dbReference type="Proteomes" id="UP001432322"/>
    </source>
</evidence>
<evidence type="ECO:0000313" key="1">
    <source>
        <dbReference type="EMBL" id="GMT29585.1"/>
    </source>
</evidence>
<accession>A0AAV5WD10</accession>
<organism evidence="1 2">
    <name type="scientific">Pristionchus fissidentatus</name>
    <dbReference type="NCBI Taxonomy" id="1538716"/>
    <lineage>
        <taxon>Eukaryota</taxon>
        <taxon>Metazoa</taxon>
        <taxon>Ecdysozoa</taxon>
        <taxon>Nematoda</taxon>
        <taxon>Chromadorea</taxon>
        <taxon>Rhabditida</taxon>
        <taxon>Rhabditina</taxon>
        <taxon>Diplogasteromorpha</taxon>
        <taxon>Diplogasteroidea</taxon>
        <taxon>Neodiplogasteridae</taxon>
        <taxon>Pristionchus</taxon>
    </lineage>
</organism>
<dbReference type="Gene3D" id="2.60.40.10">
    <property type="entry name" value="Immunoglobulins"/>
    <property type="match status" value="1"/>
</dbReference>
<protein>
    <submittedName>
        <fullName evidence="1">Uncharacterized protein</fullName>
    </submittedName>
</protein>
<name>A0AAV5WD10_9BILA</name>
<reference evidence="1" key="1">
    <citation type="submission" date="2023-10" db="EMBL/GenBank/DDBJ databases">
        <title>Genome assembly of Pristionchus species.</title>
        <authorList>
            <person name="Yoshida K."/>
            <person name="Sommer R.J."/>
        </authorList>
    </citation>
    <scope>NUCLEOTIDE SEQUENCE</scope>
    <source>
        <strain evidence="1">RS5133</strain>
    </source>
</reference>
<dbReference type="EMBL" id="BTSY01000005">
    <property type="protein sequence ID" value="GMT29585.1"/>
    <property type="molecule type" value="Genomic_DNA"/>
</dbReference>
<gene>
    <name evidence="1" type="ORF">PFISCL1PPCAC_20882</name>
</gene>
<dbReference type="InterPro" id="IPR013783">
    <property type="entry name" value="Ig-like_fold"/>
</dbReference>
<proteinExistence type="predicted"/>
<comment type="caution">
    <text evidence="1">The sequence shown here is derived from an EMBL/GenBank/DDBJ whole genome shotgun (WGS) entry which is preliminary data.</text>
</comment>
<dbReference type="AlphaFoldDB" id="A0AAV5WD10"/>
<keyword evidence="2" id="KW-1185">Reference proteome</keyword>
<dbReference type="Proteomes" id="UP001432322">
    <property type="component" value="Unassembled WGS sequence"/>
</dbReference>